<evidence type="ECO:0000313" key="2">
    <source>
        <dbReference type="Proteomes" id="UP000077315"/>
    </source>
</evidence>
<dbReference type="OrthoDB" id="10044727at2759"/>
<dbReference type="InParanoid" id="A0A167K753"/>
<dbReference type="AlphaFoldDB" id="A0A167K753"/>
<dbReference type="PANTHER" id="PTHR35871:SF1">
    <property type="entry name" value="CXC1-LIKE CYSTEINE CLUSTER ASSOCIATED WITH KDZ TRANSPOSASES DOMAIN-CONTAINING PROTEIN"/>
    <property type="match status" value="1"/>
</dbReference>
<name>A0A167K753_PHYB8</name>
<reference evidence="2" key="1">
    <citation type="submission" date="2015-06" db="EMBL/GenBank/DDBJ databases">
        <title>Expansion of signal transduction pathways in fungi by whole-genome duplication.</title>
        <authorList>
            <consortium name="DOE Joint Genome Institute"/>
            <person name="Corrochano L.M."/>
            <person name="Kuo A."/>
            <person name="Marcet-Houben M."/>
            <person name="Polaino S."/>
            <person name="Salamov A."/>
            <person name="Villalobos J.M."/>
            <person name="Alvarez M.I."/>
            <person name="Avalos J."/>
            <person name="Benito E.P."/>
            <person name="Benoit I."/>
            <person name="Burger G."/>
            <person name="Camino L.P."/>
            <person name="Canovas D."/>
            <person name="Cerda-Olmedo E."/>
            <person name="Cheng J.-F."/>
            <person name="Dominguez A."/>
            <person name="Elias M."/>
            <person name="Eslava A.P."/>
            <person name="Glaser F."/>
            <person name="Grimwood J."/>
            <person name="Gutierrez G."/>
            <person name="Heitman J."/>
            <person name="Henrissat B."/>
            <person name="Iturriaga E.A."/>
            <person name="Lang B.F."/>
            <person name="Lavin J.L."/>
            <person name="Lee S."/>
            <person name="Li W."/>
            <person name="Lindquist E."/>
            <person name="Lopez-Garcia S."/>
            <person name="Luque E.M."/>
            <person name="Marcos A.T."/>
            <person name="Martin J."/>
            <person name="McCluskey K."/>
            <person name="Medina H.R."/>
            <person name="Miralles-Duran A."/>
            <person name="Miyazaki A."/>
            <person name="Munoz-Torres E."/>
            <person name="Oguiza J.A."/>
            <person name="Ohm R."/>
            <person name="Olmedo M."/>
            <person name="Orejas M."/>
            <person name="Ortiz-Castellanos L."/>
            <person name="Pisabarro A.G."/>
            <person name="Rodriguez-Romero J."/>
            <person name="Ruiz-Herrera J."/>
            <person name="Ruiz-Vazquez R."/>
            <person name="Sanz C."/>
            <person name="Schackwitz W."/>
            <person name="Schmutz J."/>
            <person name="Shahriari M."/>
            <person name="Shelest E."/>
            <person name="Silva-Franco F."/>
            <person name="Soanes D."/>
            <person name="Syed K."/>
            <person name="Tagua V.G."/>
            <person name="Talbot N.J."/>
            <person name="Thon M."/>
            <person name="De vries R.P."/>
            <person name="Wiebenga A."/>
            <person name="Yadav J.S."/>
            <person name="Braun E.L."/>
            <person name="Baker S."/>
            <person name="Garre V."/>
            <person name="Horwitz B."/>
            <person name="Torres-Martinez S."/>
            <person name="Idnurm A."/>
            <person name="Herrera-Estrella A."/>
            <person name="Gabaldon T."/>
            <person name="Grigoriev I.V."/>
        </authorList>
    </citation>
    <scope>NUCLEOTIDE SEQUENCE [LARGE SCALE GENOMIC DNA]</scope>
    <source>
        <strain evidence="2">NRRL 1555(-)</strain>
    </source>
</reference>
<dbReference type="Proteomes" id="UP000077315">
    <property type="component" value="Unassembled WGS sequence"/>
</dbReference>
<dbReference type="EMBL" id="KV441024">
    <property type="protein sequence ID" value="OAD67406.1"/>
    <property type="molecule type" value="Genomic_DNA"/>
</dbReference>
<evidence type="ECO:0000313" key="1">
    <source>
        <dbReference type="EMBL" id="OAD67406.1"/>
    </source>
</evidence>
<keyword evidence="2" id="KW-1185">Reference proteome</keyword>
<dbReference type="RefSeq" id="XP_018285446.1">
    <property type="nucleotide sequence ID" value="XM_018432721.1"/>
</dbReference>
<dbReference type="VEuPathDB" id="FungiDB:PHYBLDRAFT_151658"/>
<gene>
    <name evidence="1" type="ORF">PHYBLDRAFT_151658</name>
</gene>
<sequence>METRRRKNLRGLYRGDLRLLIMHNKRKMKEELEENKDKKVKMLANFDFLVPVASVLPVTEALTVYKQLKNEGFEEIHEVYENISEMIKPPVSSDSELCKFALFEVSEHIVVKEYFQRLLNNCKKIEASEKAAEIFWTTSSKYCGETVRGWAKEFLQFGKVSDHQQGKHAKRSSIVDDEDLKKKAIVWLCTQKAERRTVVNLKKYLDEMLFPSCLGNNQNVYYNGHKRQDVVQYHHAWATRMMGYKQCMSDFTGEDEKIEEGESHICKKGQGRSLMVSKFQCACHGTMQLKNHAIPLFESLHKGCTSVFIFDQSSNHKVYATDVLVATHMILKPKVVSENDKFVFKDTTFLKDGRIIPQLFYETVFEVGRKRKGPVEKRQFVGVQQILQKHGLASPVAGSPSMIRRFYKKTWRYIEAYSKFLDAKNADAEVKKFTSRISKSHHSIGIHD</sequence>
<proteinExistence type="predicted"/>
<dbReference type="GeneID" id="28993627"/>
<protein>
    <submittedName>
        <fullName evidence="1">Uncharacterized protein</fullName>
    </submittedName>
</protein>
<accession>A0A167K753</accession>
<dbReference type="PANTHER" id="PTHR35871">
    <property type="entry name" value="EXPRESSED PROTEIN"/>
    <property type="match status" value="1"/>
</dbReference>
<organism evidence="1 2">
    <name type="scientific">Phycomyces blakesleeanus (strain ATCC 8743b / DSM 1359 / FGSC 10004 / NBRC 33097 / NRRL 1555)</name>
    <dbReference type="NCBI Taxonomy" id="763407"/>
    <lineage>
        <taxon>Eukaryota</taxon>
        <taxon>Fungi</taxon>
        <taxon>Fungi incertae sedis</taxon>
        <taxon>Mucoromycota</taxon>
        <taxon>Mucoromycotina</taxon>
        <taxon>Mucoromycetes</taxon>
        <taxon>Mucorales</taxon>
        <taxon>Phycomycetaceae</taxon>
        <taxon>Phycomyces</taxon>
    </lineage>
</organism>